<gene>
    <name evidence="2" type="ORF">CLOBOL_06031</name>
</gene>
<protein>
    <submittedName>
        <fullName evidence="2">Uncharacterized protein</fullName>
    </submittedName>
</protein>
<keyword evidence="1" id="KW-0812">Transmembrane</keyword>
<dbReference type="HOGENOM" id="CLU_3023932_0_0_9"/>
<keyword evidence="1" id="KW-0472">Membrane</keyword>
<name>A8S2C1_ENTBW</name>
<evidence type="ECO:0000313" key="2">
    <source>
        <dbReference type="EMBL" id="EDP13466.1"/>
    </source>
</evidence>
<dbReference type="EMBL" id="ABCC02000047">
    <property type="protein sequence ID" value="EDP13466.1"/>
    <property type="molecule type" value="Genomic_DNA"/>
</dbReference>
<dbReference type="AlphaFoldDB" id="A8S2C1"/>
<feature type="transmembrane region" description="Helical" evidence="1">
    <location>
        <begin position="12"/>
        <end position="30"/>
    </location>
</feature>
<comment type="caution">
    <text evidence="2">The sequence shown here is derived from an EMBL/GenBank/DDBJ whole genome shotgun (WGS) entry which is preliminary data.</text>
</comment>
<dbReference type="PaxDb" id="411902-CLOBOL_06031"/>
<reference evidence="2 3" key="1">
    <citation type="submission" date="2007-08" db="EMBL/GenBank/DDBJ databases">
        <authorList>
            <person name="Fulton L."/>
            <person name="Clifton S."/>
            <person name="Fulton B."/>
            <person name="Xu J."/>
            <person name="Minx P."/>
            <person name="Pepin K.H."/>
            <person name="Johnson M."/>
            <person name="Thiruvilangam P."/>
            <person name="Bhonagiri V."/>
            <person name="Nash W.E."/>
            <person name="Mardis E.R."/>
            <person name="Wilson R.K."/>
        </authorList>
    </citation>
    <scope>NUCLEOTIDE SEQUENCE [LARGE SCALE GENOMIC DNA]</scope>
    <source>
        <strain evidence="3">ATCC BAA-613 / DSM 15670 / CCUG 46953 / JCM 12243 / WAL 16351</strain>
    </source>
</reference>
<evidence type="ECO:0000256" key="1">
    <source>
        <dbReference type="SAM" id="Phobius"/>
    </source>
</evidence>
<evidence type="ECO:0000313" key="3">
    <source>
        <dbReference type="Proteomes" id="UP000005396"/>
    </source>
</evidence>
<accession>A8S2C1</accession>
<dbReference type="Proteomes" id="UP000005396">
    <property type="component" value="Unassembled WGS sequence"/>
</dbReference>
<keyword evidence="1" id="KW-1133">Transmembrane helix</keyword>
<sequence length="55" mass="6263">MCFSFPSGLYKIHMKISLINGSVILIFIILSNPTAPVPDQSMYAFNYFCFQLVIK</sequence>
<reference evidence="2 3" key="2">
    <citation type="submission" date="2007-09" db="EMBL/GenBank/DDBJ databases">
        <title>Draft genome sequence of Clostridium bolteae (ATCC BAA-613).</title>
        <authorList>
            <person name="Sudarsanam P."/>
            <person name="Ley R."/>
            <person name="Guruge J."/>
            <person name="Turnbaugh P.J."/>
            <person name="Mahowald M."/>
            <person name="Liep D."/>
            <person name="Gordon J."/>
        </authorList>
    </citation>
    <scope>NUCLEOTIDE SEQUENCE [LARGE SCALE GENOMIC DNA]</scope>
    <source>
        <strain evidence="3">ATCC BAA-613 / DSM 15670 / CCUG 46953 / JCM 12243 / WAL 16351</strain>
    </source>
</reference>
<organism evidence="2 3">
    <name type="scientific">Enterocloster bolteae (strain ATCC BAA-613 / DSM 15670 / CCUG 46953 / JCM 12243 / WAL 16351)</name>
    <name type="common">Clostridium bolteae</name>
    <dbReference type="NCBI Taxonomy" id="411902"/>
    <lineage>
        <taxon>Bacteria</taxon>
        <taxon>Bacillati</taxon>
        <taxon>Bacillota</taxon>
        <taxon>Clostridia</taxon>
        <taxon>Lachnospirales</taxon>
        <taxon>Lachnospiraceae</taxon>
        <taxon>Enterocloster</taxon>
    </lineage>
</organism>
<proteinExistence type="predicted"/>